<dbReference type="InterPro" id="IPR032675">
    <property type="entry name" value="LRR_dom_sf"/>
</dbReference>
<proteinExistence type="predicted"/>
<dbReference type="AlphaFoldDB" id="A0A564Y8W9"/>
<evidence type="ECO:0000313" key="5">
    <source>
        <dbReference type="EMBL" id="VUZ42983.1"/>
    </source>
</evidence>
<dbReference type="Gene3D" id="3.80.10.10">
    <property type="entry name" value="Ribonuclease Inhibitor"/>
    <property type="match status" value="1"/>
</dbReference>
<feature type="compositionally biased region" description="Polar residues" evidence="3">
    <location>
        <begin position="583"/>
        <end position="593"/>
    </location>
</feature>
<dbReference type="SUPFAM" id="SSF56219">
    <property type="entry name" value="DNase I-like"/>
    <property type="match status" value="1"/>
</dbReference>
<feature type="region of interest" description="Disordered" evidence="3">
    <location>
        <begin position="574"/>
        <end position="632"/>
    </location>
</feature>
<evidence type="ECO:0000313" key="6">
    <source>
        <dbReference type="Proteomes" id="UP000321570"/>
    </source>
</evidence>
<dbReference type="SMART" id="SM00369">
    <property type="entry name" value="LRR_TYP"/>
    <property type="match status" value="3"/>
</dbReference>
<dbReference type="PANTHER" id="PTHR12121:SF100">
    <property type="entry name" value="POLY(A)-SPECIFIC RIBONUCLEASE"/>
    <property type="match status" value="1"/>
</dbReference>
<dbReference type="Pfam" id="PF03372">
    <property type="entry name" value="Exo_endo_phos"/>
    <property type="match status" value="1"/>
</dbReference>
<organism evidence="5 6">
    <name type="scientific">Hymenolepis diminuta</name>
    <name type="common">Rat tapeworm</name>
    <dbReference type="NCBI Taxonomy" id="6216"/>
    <lineage>
        <taxon>Eukaryota</taxon>
        <taxon>Metazoa</taxon>
        <taxon>Spiralia</taxon>
        <taxon>Lophotrochozoa</taxon>
        <taxon>Platyhelminthes</taxon>
        <taxon>Cestoda</taxon>
        <taxon>Eucestoda</taxon>
        <taxon>Cyclophyllidea</taxon>
        <taxon>Hymenolepididae</taxon>
        <taxon>Hymenolepis</taxon>
    </lineage>
</organism>
<dbReference type="EMBL" id="CABIJS010000110">
    <property type="protein sequence ID" value="VUZ42983.1"/>
    <property type="molecule type" value="Genomic_DNA"/>
</dbReference>
<feature type="domain" description="Endonuclease/exonuclease/phosphatase" evidence="4">
    <location>
        <begin position="226"/>
        <end position="553"/>
    </location>
</feature>
<dbReference type="Gene3D" id="3.60.10.10">
    <property type="entry name" value="Endonuclease/exonuclease/phosphatase"/>
    <property type="match status" value="1"/>
</dbReference>
<evidence type="ECO:0000256" key="3">
    <source>
        <dbReference type="SAM" id="MobiDB-lite"/>
    </source>
</evidence>
<dbReference type="Proteomes" id="UP000321570">
    <property type="component" value="Unassembled WGS sequence"/>
</dbReference>
<name>A0A564Y8W9_HYMDI</name>
<dbReference type="InterPro" id="IPR036691">
    <property type="entry name" value="Endo/exonu/phosph_ase_sf"/>
</dbReference>
<protein>
    <recommendedName>
        <fullName evidence="4">Endonuclease/exonuclease/phosphatase domain-containing protein</fullName>
    </recommendedName>
</protein>
<dbReference type="GO" id="GO:0000175">
    <property type="term" value="F:3'-5'-RNA exonuclease activity"/>
    <property type="evidence" value="ECO:0007669"/>
    <property type="project" value="TreeGrafter"/>
</dbReference>
<accession>A0A564Y8W9</accession>
<dbReference type="InterPro" id="IPR003591">
    <property type="entry name" value="Leu-rich_rpt_typical-subtyp"/>
</dbReference>
<reference evidence="5 6" key="1">
    <citation type="submission" date="2019-07" db="EMBL/GenBank/DDBJ databases">
        <authorList>
            <person name="Jastrzebski P J."/>
            <person name="Paukszto L."/>
            <person name="Jastrzebski P J."/>
        </authorList>
    </citation>
    <scope>NUCLEOTIDE SEQUENCE [LARGE SCALE GENOMIC DNA]</scope>
    <source>
        <strain evidence="5 6">WMS-il1</strain>
    </source>
</reference>
<sequence length="632" mass="71226">MPPRPTINSTDQKMKSVKNFHRGINLGTKKHMFTPSSASRPIVRYPHLTELNQQSRFITEEEAQNRNRWYRVNLSGPLKNFPSNLCHMTHITTLVIKNNNLERLPPELGNLKNLVNLDASYNRLRYLPETIGNLTDLKAIILNDNYLNDLPIEIGCCFNIRYMNLNSNPLSQTTMALYGDGSEAAIRAMLRQYLDIYARHINSTPPTRKWRSLCNPSKNGFRFKVMSYNVLSANYATMNQFPYCPSWAIDWEYRRRGILEELRRYSPHVICLQEIDTDQFETIFQPELAKNNYEGIFVVKTRAHTKDAVAARKVDGCAIFWDSTKFNKIATFKHEFGYSCSHLGINPSSLLIERVMIRDNVAIDVVLEVKNSGAANGKRFCVATGHIHWDPECSDVKLTQTILWTSELWQHLEKLCGSAAAAARMPVILCGDFNSLPQSGVVEFLSNGSIPINHAEFLDNGFKFNFQEWNILDKSTFENNTVHHHFNLDRAYKTSTDGMEYTNMTYDFKGMIDYVFFSRNAFRLLSSLDQIPDSWFASERVVGCPHIHIPSDHFSLLVELDLLANPNFGSGGGGRGLAISDPPDNTSGNIGEDSTSGNPTSSGGGGQNSSSPATNSPKPKGSAGNRQKQGKR</sequence>
<dbReference type="InterPro" id="IPR005135">
    <property type="entry name" value="Endo/exonuclease/phosphatase"/>
</dbReference>
<keyword evidence="6" id="KW-1185">Reference proteome</keyword>
<evidence type="ECO:0000256" key="1">
    <source>
        <dbReference type="ARBA" id="ARBA00022614"/>
    </source>
</evidence>
<gene>
    <name evidence="5" type="ORF">WMSIL1_LOCUS3380</name>
</gene>
<dbReference type="InterPro" id="IPR050410">
    <property type="entry name" value="CCR4/nocturin_mRNA_transcr"/>
</dbReference>
<evidence type="ECO:0000259" key="4">
    <source>
        <dbReference type="Pfam" id="PF03372"/>
    </source>
</evidence>
<keyword evidence="2" id="KW-0677">Repeat</keyword>
<dbReference type="SUPFAM" id="SSF52058">
    <property type="entry name" value="L domain-like"/>
    <property type="match status" value="1"/>
</dbReference>
<dbReference type="PANTHER" id="PTHR12121">
    <property type="entry name" value="CARBON CATABOLITE REPRESSOR PROTEIN 4"/>
    <property type="match status" value="1"/>
</dbReference>
<keyword evidence="1" id="KW-0433">Leucine-rich repeat</keyword>
<evidence type="ECO:0000256" key="2">
    <source>
        <dbReference type="ARBA" id="ARBA00022737"/>
    </source>
</evidence>